<evidence type="ECO:0000313" key="2">
    <source>
        <dbReference type="EMBL" id="NJP36826.1"/>
    </source>
</evidence>
<feature type="transmembrane region" description="Helical" evidence="1">
    <location>
        <begin position="81"/>
        <end position="100"/>
    </location>
</feature>
<accession>A0A969PR03</accession>
<keyword evidence="3" id="KW-1185">Reference proteome</keyword>
<dbReference type="RefSeq" id="WP_168005113.1">
    <property type="nucleotide sequence ID" value="NZ_JAATHJ010000004.1"/>
</dbReference>
<proteinExistence type="predicted"/>
<gene>
    <name evidence="2" type="ORF">HCN83_04420</name>
</gene>
<comment type="caution">
    <text evidence="2">The sequence shown here is derived from an EMBL/GenBank/DDBJ whole genome shotgun (WGS) entry which is preliminary data.</text>
</comment>
<dbReference type="Proteomes" id="UP000752012">
    <property type="component" value="Unassembled WGS sequence"/>
</dbReference>
<keyword evidence="1" id="KW-0472">Membrane</keyword>
<protein>
    <submittedName>
        <fullName evidence="2">Uncharacterized protein</fullName>
    </submittedName>
</protein>
<name>A0A969PR03_9BACI</name>
<feature type="transmembrane region" description="Helical" evidence="1">
    <location>
        <begin position="37"/>
        <end position="60"/>
    </location>
</feature>
<dbReference type="EMBL" id="JAATHJ010000004">
    <property type="protein sequence ID" value="NJP36826.1"/>
    <property type="molecule type" value="Genomic_DNA"/>
</dbReference>
<keyword evidence="1" id="KW-1133">Transmembrane helix</keyword>
<evidence type="ECO:0000256" key="1">
    <source>
        <dbReference type="SAM" id="Phobius"/>
    </source>
</evidence>
<feature type="transmembrane region" description="Helical" evidence="1">
    <location>
        <begin position="149"/>
        <end position="171"/>
    </location>
</feature>
<keyword evidence="1" id="KW-0812">Transmembrane</keyword>
<reference evidence="2 3" key="1">
    <citation type="submission" date="2020-03" db="EMBL/GenBank/DDBJ databases">
        <title>Assessment of the enzymatic potential of alkaline-tolerant lipase obtained from Bacillus luteus H11 (technogenic soil) for the bioremediation of saline soils contaminated with petroleum substances.</title>
        <authorList>
            <person name="Kalwasinska A."/>
        </authorList>
    </citation>
    <scope>NUCLEOTIDE SEQUENCE [LARGE SCALE GENOMIC DNA]</scope>
    <source>
        <strain evidence="2 3">H11</strain>
    </source>
</reference>
<dbReference type="AlphaFoldDB" id="A0A969PR03"/>
<sequence length="172" mass="18226">MTENRLQLTYAAALNAALLLLLAAAVLVALVGTLHTALAGFFVTALAGGAAIVHMTDLPFRRLHEEREELAGPAYRLNRRRAGLLYAGVAALIVITWPGGLPDGPYSVQTVIVAGAMGALIVNASIFAEAYRYTGRTEEEIRADLTKRLAKTTALAAIAWLAAAALALMTWL</sequence>
<feature type="transmembrane region" description="Helical" evidence="1">
    <location>
        <begin position="12"/>
        <end position="31"/>
    </location>
</feature>
<evidence type="ECO:0000313" key="3">
    <source>
        <dbReference type="Proteomes" id="UP000752012"/>
    </source>
</evidence>
<organism evidence="2 3">
    <name type="scientific">Alkalicoccus luteus</name>
    <dbReference type="NCBI Taxonomy" id="1237094"/>
    <lineage>
        <taxon>Bacteria</taxon>
        <taxon>Bacillati</taxon>
        <taxon>Bacillota</taxon>
        <taxon>Bacilli</taxon>
        <taxon>Bacillales</taxon>
        <taxon>Bacillaceae</taxon>
        <taxon>Alkalicoccus</taxon>
    </lineage>
</organism>
<feature type="transmembrane region" description="Helical" evidence="1">
    <location>
        <begin position="106"/>
        <end position="128"/>
    </location>
</feature>